<gene>
    <name evidence="1" type="ORF">NSA17_08250</name>
</gene>
<organism evidence="1 2">
    <name type="scientific">Lactobacillus johnsonii</name>
    <dbReference type="NCBI Taxonomy" id="33959"/>
    <lineage>
        <taxon>Bacteria</taxon>
        <taxon>Bacillati</taxon>
        <taxon>Bacillota</taxon>
        <taxon>Bacilli</taxon>
        <taxon>Lactobacillales</taxon>
        <taxon>Lactobacillaceae</taxon>
        <taxon>Lactobacillus</taxon>
    </lineage>
</organism>
<sequence>MLGRDKRSREKKEWFVGDIIIFGEEGARVNYGMIIVIENQFDLVILKSDDFPKGSLGFHYYASIGEIQDRLELLYPFVKNAGQVDIEKVLSNNTDKKITCDKSDGLNSKDAKNMVNAMADQYLKLKKEAKEHIKATIKSEQFSKKINSILDKALTLAITKNAQINQGKKEEPVIVLDSYIAFDYFDCYELLKFLDNSPYSLISNEFNNFEKYTWKLVDQEISNYMLGRGYVKYYMLIPDIDNPIYGRRGYVWVPLDLNLNGRGFWFTKTKIRRLIKTRVEKLIFI</sequence>
<name>A0AAW5M4X6_LACJH</name>
<dbReference type="AlphaFoldDB" id="A0AAW5M4X6"/>
<dbReference type="Proteomes" id="UP001206357">
    <property type="component" value="Unassembled WGS sequence"/>
</dbReference>
<reference evidence="1" key="1">
    <citation type="submission" date="2022-07" db="EMBL/GenBank/DDBJ databases">
        <title>Enhanced cultured diversity of the mouse gut microbiota enables custom-made synthetic communities.</title>
        <authorList>
            <person name="Afrizal A."/>
        </authorList>
    </citation>
    <scope>NUCLEOTIDE SEQUENCE</scope>
    <source>
        <strain evidence="1">DSM 100219</strain>
    </source>
</reference>
<protein>
    <submittedName>
        <fullName evidence="1">Uncharacterized protein</fullName>
    </submittedName>
</protein>
<accession>A0AAW5M4X6</accession>
<evidence type="ECO:0000313" key="1">
    <source>
        <dbReference type="EMBL" id="MCR1915420.1"/>
    </source>
</evidence>
<proteinExistence type="predicted"/>
<dbReference type="EMBL" id="JANKAU010000010">
    <property type="protein sequence ID" value="MCR1915420.1"/>
    <property type="molecule type" value="Genomic_DNA"/>
</dbReference>
<evidence type="ECO:0000313" key="2">
    <source>
        <dbReference type="Proteomes" id="UP001206357"/>
    </source>
</evidence>
<dbReference type="RefSeq" id="WP_257579210.1">
    <property type="nucleotide sequence ID" value="NZ_JANKAU010000010.1"/>
</dbReference>
<comment type="caution">
    <text evidence="1">The sequence shown here is derived from an EMBL/GenBank/DDBJ whole genome shotgun (WGS) entry which is preliminary data.</text>
</comment>